<keyword evidence="1" id="KW-0812">Transmembrane</keyword>
<feature type="transmembrane region" description="Helical" evidence="1">
    <location>
        <begin position="49"/>
        <end position="70"/>
    </location>
</feature>
<keyword evidence="3" id="KW-1185">Reference proteome</keyword>
<feature type="transmembrane region" description="Helical" evidence="1">
    <location>
        <begin position="21"/>
        <end position="43"/>
    </location>
</feature>
<dbReference type="RefSeq" id="WP_027670983.1">
    <property type="nucleotide sequence ID" value="NZ_JAPJDY010000014.1"/>
</dbReference>
<evidence type="ECO:0000313" key="3">
    <source>
        <dbReference type="Proteomes" id="UP001231109"/>
    </source>
</evidence>
<evidence type="ECO:0000313" key="2">
    <source>
        <dbReference type="EMBL" id="MDP5138067.1"/>
    </source>
</evidence>
<accession>A0ABT9I3W3</accession>
<evidence type="ECO:0000256" key="1">
    <source>
        <dbReference type="SAM" id="Phobius"/>
    </source>
</evidence>
<dbReference type="Proteomes" id="UP001231109">
    <property type="component" value="Unassembled WGS sequence"/>
</dbReference>
<keyword evidence="1" id="KW-1133">Transmembrane helix</keyword>
<sequence length="261" mass="28304">MAAKDLFQPAQIRRAVAQKAAISPFVLYPAVLSGLGVVTGALFGFGGLALGVVGFGAATAVTAFATEFGWRRDEHAKNILMQATRKMEQRRQHVISSIKQELAGLDLPLAAEQVDTFDVKFSTFVAVLADRFAITELTYARYLGVAEQVYLSGLDNIRNAMIAQKALGAINADRLRQRIAGLSASAPERPALLSRLEGFNSTLAQISELLLLNEKALTQLDDVTQRLARTKVERGMADSDTESAIAELHRQGLRLAEYASQ</sequence>
<name>A0ABT9I3W3_9GAMM</name>
<dbReference type="EMBL" id="JAPJDZ010000091">
    <property type="protein sequence ID" value="MDP5138067.1"/>
    <property type="molecule type" value="Genomic_DNA"/>
</dbReference>
<proteinExistence type="predicted"/>
<reference evidence="2 3" key="1">
    <citation type="submission" date="2022-11" db="EMBL/GenBank/DDBJ databases">
        <title>Viruses from the air-sea interface of a natural surface slick.</title>
        <authorList>
            <person name="Rahlff J."/>
            <person name="Holmfeldt K."/>
        </authorList>
    </citation>
    <scope>NUCLEOTIDE SEQUENCE [LARGE SCALE GENOMIC DNA]</scope>
    <source>
        <strain evidence="2 3">SMS4</strain>
    </source>
</reference>
<comment type="caution">
    <text evidence="2">The sequence shown here is derived from an EMBL/GenBank/DDBJ whole genome shotgun (WGS) entry which is preliminary data.</text>
</comment>
<organism evidence="2 3">
    <name type="scientific">Rheinheimera baltica</name>
    <dbReference type="NCBI Taxonomy" id="67576"/>
    <lineage>
        <taxon>Bacteria</taxon>
        <taxon>Pseudomonadati</taxon>
        <taxon>Pseudomonadota</taxon>
        <taxon>Gammaproteobacteria</taxon>
        <taxon>Chromatiales</taxon>
        <taxon>Chromatiaceae</taxon>
        <taxon>Rheinheimera</taxon>
    </lineage>
</organism>
<protein>
    <submittedName>
        <fullName evidence="2">Uncharacterized protein</fullName>
    </submittedName>
</protein>
<gene>
    <name evidence="2" type="ORF">ORJ04_19130</name>
</gene>
<keyword evidence="1" id="KW-0472">Membrane</keyword>